<keyword evidence="2" id="KW-1185">Reference proteome</keyword>
<name>A0A0M3JN63_ANISI</name>
<dbReference type="Proteomes" id="UP000267096">
    <property type="component" value="Unassembled WGS sequence"/>
</dbReference>
<reference evidence="1 2" key="2">
    <citation type="submission" date="2018-11" db="EMBL/GenBank/DDBJ databases">
        <authorList>
            <consortium name="Pathogen Informatics"/>
        </authorList>
    </citation>
    <scope>NUCLEOTIDE SEQUENCE [LARGE SCALE GENOMIC DNA]</scope>
</reference>
<sequence length="193" mass="22503">DNPSLSDDDNALQQFEKTVSKKGNRYEVGWPWKGDEKTLTNNYGLSMGRLKTLLKRLRTDETLFERYDETITKQEELGIIERADHFIPQHRPVYYIPHQPVITPFKATTKLRVVYDASSKASKKEVSLNEAIFRGPPILPQLCGMLLRFRLSPIIITADIEKAFLQVSLREEDRDTTRFLWVKDRKYDVSKNN</sequence>
<organism evidence="3">
    <name type="scientific">Anisakis simplex</name>
    <name type="common">Herring worm</name>
    <dbReference type="NCBI Taxonomy" id="6269"/>
    <lineage>
        <taxon>Eukaryota</taxon>
        <taxon>Metazoa</taxon>
        <taxon>Ecdysozoa</taxon>
        <taxon>Nematoda</taxon>
        <taxon>Chromadorea</taxon>
        <taxon>Rhabditida</taxon>
        <taxon>Spirurina</taxon>
        <taxon>Ascaridomorpha</taxon>
        <taxon>Ascaridoidea</taxon>
        <taxon>Anisakidae</taxon>
        <taxon>Anisakis</taxon>
        <taxon>Anisakis simplex complex</taxon>
    </lineage>
</organism>
<dbReference type="SUPFAM" id="SSF56672">
    <property type="entry name" value="DNA/RNA polymerases"/>
    <property type="match status" value="1"/>
</dbReference>
<dbReference type="OrthoDB" id="5872352at2759"/>
<dbReference type="PANTHER" id="PTHR47331:SF1">
    <property type="entry name" value="GAG-LIKE PROTEIN"/>
    <property type="match status" value="1"/>
</dbReference>
<accession>A0A0M3JN63</accession>
<dbReference type="AlphaFoldDB" id="A0A0M3JN63"/>
<gene>
    <name evidence="1" type="ORF">ASIM_LOCUS8852</name>
</gene>
<evidence type="ECO:0000313" key="2">
    <source>
        <dbReference type="Proteomes" id="UP000267096"/>
    </source>
</evidence>
<evidence type="ECO:0000313" key="3">
    <source>
        <dbReference type="WBParaSite" id="ASIM_0000910301-mRNA-1"/>
    </source>
</evidence>
<dbReference type="InterPro" id="IPR043502">
    <property type="entry name" value="DNA/RNA_pol_sf"/>
</dbReference>
<reference evidence="3" key="1">
    <citation type="submission" date="2017-02" db="UniProtKB">
        <authorList>
            <consortium name="WormBaseParasite"/>
        </authorList>
    </citation>
    <scope>IDENTIFICATION</scope>
</reference>
<proteinExistence type="predicted"/>
<dbReference type="EMBL" id="UYRR01025251">
    <property type="protein sequence ID" value="VDK34842.1"/>
    <property type="molecule type" value="Genomic_DNA"/>
</dbReference>
<evidence type="ECO:0000313" key="1">
    <source>
        <dbReference type="EMBL" id="VDK34842.1"/>
    </source>
</evidence>
<protein>
    <submittedName>
        <fullName evidence="3">DUF1758 domain-containing protein</fullName>
    </submittedName>
</protein>
<dbReference type="PANTHER" id="PTHR47331">
    <property type="entry name" value="PHD-TYPE DOMAIN-CONTAINING PROTEIN"/>
    <property type="match status" value="1"/>
</dbReference>
<dbReference type="WBParaSite" id="ASIM_0000910301-mRNA-1">
    <property type="protein sequence ID" value="ASIM_0000910301-mRNA-1"/>
    <property type="gene ID" value="ASIM_0000910301"/>
</dbReference>